<feature type="region of interest" description="Disordered" evidence="1">
    <location>
        <begin position="1"/>
        <end position="86"/>
    </location>
</feature>
<proteinExistence type="predicted"/>
<gene>
    <name evidence="2" type="ORF">HTEP1355_LOCUS11560</name>
</gene>
<evidence type="ECO:0000313" key="2">
    <source>
        <dbReference type="EMBL" id="CAD8797919.1"/>
    </source>
</evidence>
<protein>
    <submittedName>
        <fullName evidence="2">Uncharacterized protein</fullName>
    </submittedName>
</protein>
<dbReference type="EMBL" id="HBFN01019850">
    <property type="protein sequence ID" value="CAD8797919.1"/>
    <property type="molecule type" value="Transcribed_RNA"/>
</dbReference>
<accession>A0A7S0W4I9</accession>
<name>A0A7S0W4I9_9CRYP</name>
<reference evidence="2" key="1">
    <citation type="submission" date="2021-01" db="EMBL/GenBank/DDBJ databases">
        <authorList>
            <person name="Corre E."/>
            <person name="Pelletier E."/>
            <person name="Niang G."/>
            <person name="Scheremetjew M."/>
            <person name="Finn R."/>
            <person name="Kale V."/>
            <person name="Holt S."/>
            <person name="Cochrane G."/>
            <person name="Meng A."/>
            <person name="Brown T."/>
            <person name="Cohen L."/>
        </authorList>
    </citation>
    <scope>NUCLEOTIDE SEQUENCE</scope>
    <source>
        <strain evidence="2">CCMP443</strain>
    </source>
</reference>
<dbReference type="AlphaFoldDB" id="A0A7S0W4I9"/>
<organism evidence="2">
    <name type="scientific">Hemiselmis tepida</name>
    <dbReference type="NCBI Taxonomy" id="464990"/>
    <lineage>
        <taxon>Eukaryota</taxon>
        <taxon>Cryptophyceae</taxon>
        <taxon>Cryptomonadales</taxon>
        <taxon>Hemiselmidaceae</taxon>
        <taxon>Hemiselmis</taxon>
    </lineage>
</organism>
<sequence length="191" mass="21239">MALFNPHYDLDGPGGDRMSQIPHGGMKLQEGLETALAGARTGHSRLSPRSAAPKEHADSLFDPSSDPDAPGHDDDRAQFPSEPTALSKRIASRLRLKTQVDMLANRQDLDALNAANRVVKKKIAHVEKAMPSKPDVHTLTERLEEGLRKGVDPGELISETREEVERYRKAVKGVQHLKRKLTDRKKPFKFP</sequence>
<evidence type="ECO:0000256" key="1">
    <source>
        <dbReference type="SAM" id="MobiDB-lite"/>
    </source>
</evidence>